<dbReference type="InterPro" id="IPR019587">
    <property type="entry name" value="Polyketide_cyclase/dehydratase"/>
</dbReference>
<protein>
    <submittedName>
        <fullName evidence="1">Cell division protein</fullName>
    </submittedName>
</protein>
<dbReference type="RefSeq" id="WP_303687521.1">
    <property type="nucleotide sequence ID" value="NZ_CAJXYO010000007.1"/>
</dbReference>
<dbReference type="Pfam" id="PF10604">
    <property type="entry name" value="Polyketide_cyc2"/>
    <property type="match status" value="1"/>
</dbReference>
<gene>
    <name evidence="1" type="ORF">A9Q93_11160</name>
</gene>
<dbReference type="EMBL" id="MAAX01000176">
    <property type="protein sequence ID" value="OUS11629.1"/>
    <property type="molecule type" value="Genomic_DNA"/>
</dbReference>
<proteinExistence type="predicted"/>
<sequence length="164" mass="18879">MPVIHLTTTIIAPIELVFDLARSIDLHILSLEHTNEKAVAGRTSGLVQKRETVTWRAKHLGVTQELTSLITDVEPHHYFADELVKGAFKHFKHEHFFEKQKDGTTLMKDVFDYTSPLGILGKLADVLFLEKYMTRLLEQRNHTLKQVAEDGRWKELPGMQKSYI</sequence>
<dbReference type="GO" id="GO:0051301">
    <property type="term" value="P:cell division"/>
    <property type="evidence" value="ECO:0007669"/>
    <property type="project" value="UniProtKB-KW"/>
</dbReference>
<dbReference type="InterPro" id="IPR023393">
    <property type="entry name" value="START-like_dom_sf"/>
</dbReference>
<reference evidence="2" key="1">
    <citation type="journal article" date="2017" name="Proc. Natl. Acad. Sci. U.S.A.">
        <title>Simulation of Deepwater Horizon oil plume reveals substrate specialization within a complex community of hydrocarbon-degraders.</title>
        <authorList>
            <person name="Hu P."/>
            <person name="Dubinsky E.A."/>
            <person name="Probst A.J."/>
            <person name="Wang J."/>
            <person name="Sieber C.M.K."/>
            <person name="Tom L.M."/>
            <person name="Gardinali P."/>
            <person name="Banfield J.F."/>
            <person name="Atlas R.M."/>
            <person name="Andersen G.L."/>
        </authorList>
    </citation>
    <scope>NUCLEOTIDE SEQUENCE [LARGE SCALE GENOMIC DNA]</scope>
</reference>
<dbReference type="AlphaFoldDB" id="A0A1Z8AMT1"/>
<dbReference type="Proteomes" id="UP000196102">
    <property type="component" value="Unassembled WGS sequence"/>
</dbReference>
<keyword evidence="1" id="KW-0131">Cell cycle</keyword>
<evidence type="ECO:0000313" key="2">
    <source>
        <dbReference type="Proteomes" id="UP000196102"/>
    </source>
</evidence>
<evidence type="ECO:0000313" key="1">
    <source>
        <dbReference type="EMBL" id="OUS11629.1"/>
    </source>
</evidence>
<keyword evidence="1" id="KW-0132">Cell division</keyword>
<comment type="caution">
    <text evidence="1">The sequence shown here is derived from an EMBL/GenBank/DDBJ whole genome shotgun (WGS) entry which is preliminary data.</text>
</comment>
<dbReference type="CDD" id="cd07820">
    <property type="entry name" value="SRPBCC_3"/>
    <property type="match status" value="1"/>
</dbReference>
<dbReference type="SUPFAM" id="SSF55961">
    <property type="entry name" value="Bet v1-like"/>
    <property type="match status" value="1"/>
</dbReference>
<accession>A0A1Z8AMT1</accession>
<name>A0A1Z8AMT1_9FLAO</name>
<organism evidence="1 2">
    <name type="scientific">Nonlabens dokdonensis</name>
    <dbReference type="NCBI Taxonomy" id="328515"/>
    <lineage>
        <taxon>Bacteria</taxon>
        <taxon>Pseudomonadati</taxon>
        <taxon>Bacteroidota</taxon>
        <taxon>Flavobacteriia</taxon>
        <taxon>Flavobacteriales</taxon>
        <taxon>Flavobacteriaceae</taxon>
        <taxon>Nonlabens</taxon>
    </lineage>
</organism>
<dbReference type="Gene3D" id="3.30.530.20">
    <property type="match status" value="1"/>
</dbReference>